<dbReference type="Gene3D" id="1.10.510.10">
    <property type="entry name" value="Transferase(Phosphotransferase) domain 1"/>
    <property type="match status" value="1"/>
</dbReference>
<dbReference type="PANTHER" id="PTHR48007:SF77">
    <property type="entry name" value="PROTEIN KINASE DOMAIN-CONTAINING PROTEIN"/>
    <property type="match status" value="1"/>
</dbReference>
<keyword evidence="4" id="KW-0677">Repeat</keyword>
<proteinExistence type="predicted"/>
<evidence type="ECO:0000256" key="2">
    <source>
        <dbReference type="ARBA" id="ARBA00022614"/>
    </source>
</evidence>
<dbReference type="GO" id="GO:0005524">
    <property type="term" value="F:ATP binding"/>
    <property type="evidence" value="ECO:0007669"/>
    <property type="project" value="InterPro"/>
</dbReference>
<comment type="subcellular location">
    <subcellularLocation>
        <location evidence="1">Membrane</location>
    </subcellularLocation>
</comment>
<dbReference type="InterPro" id="IPR046959">
    <property type="entry name" value="PRK1-6/SRF4-like"/>
</dbReference>
<protein>
    <recommendedName>
        <fullName evidence="8">Protein kinase domain-containing protein</fullName>
    </recommendedName>
</protein>
<accession>A0AAV5LMR7</accession>
<dbReference type="Gene3D" id="3.30.200.20">
    <property type="entry name" value="Phosphorylase Kinase, domain 1"/>
    <property type="match status" value="1"/>
</dbReference>
<dbReference type="InterPro" id="IPR000719">
    <property type="entry name" value="Prot_kinase_dom"/>
</dbReference>
<keyword evidence="6 7" id="KW-0472">Membrane</keyword>
<evidence type="ECO:0000256" key="1">
    <source>
        <dbReference type="ARBA" id="ARBA00004370"/>
    </source>
</evidence>
<dbReference type="GO" id="GO:0016020">
    <property type="term" value="C:membrane"/>
    <property type="evidence" value="ECO:0007669"/>
    <property type="project" value="UniProtKB-SubCell"/>
</dbReference>
<keyword evidence="5 7" id="KW-1133">Transmembrane helix</keyword>
<dbReference type="Pfam" id="PF13855">
    <property type="entry name" value="LRR_8"/>
    <property type="match status" value="1"/>
</dbReference>
<evidence type="ECO:0000259" key="8">
    <source>
        <dbReference type="PROSITE" id="PS50011"/>
    </source>
</evidence>
<dbReference type="Proteomes" id="UP001054252">
    <property type="component" value="Unassembled WGS sequence"/>
</dbReference>
<keyword evidence="10" id="KW-1185">Reference proteome</keyword>
<sequence length="468" mass="53279">MSSQGTLACIRLHNLRVLSLARNLIHGTISNSIWHCSKLRFLNLSSNDLSGKIRPVLIKLENLQSLDISNNHFKHRLELIAFQRKNTLDSKEFMDSEFKSTAAAAPSKDNSGGNSNWLTITVLVFGIVLFCLFIYVLSLKAVKLTRQKEILKISQDSPQKMPPTKDAEEVKTEESQSICSSLYKVILRDNAAFAVKRLKKLQTSAEEFSWTMRKIGNIKHPNILRLVAYKSTDEEKLLIYQYQSNSSLLNLLESFPWKLRLSIASSIARGLVFMHQRLDGEESIPHGNIKLSNILLDDNMEPLISEYGISRFLDPKKNSPFASHCYTAPEKSLTEKGDVYSVGIILLELRTGKNVEKTGIDLPKWVRSMVREEWTVKVFDKEVNIDREAIKWVVPPLDISLKCVSHSPQDRPTMAEVMEKIEEVSNTHEEPSISSLSSWESNHHDCCLLHTIIPETWDTPGSNYWNEQ</sequence>
<dbReference type="PANTHER" id="PTHR48007">
    <property type="entry name" value="LEUCINE-RICH REPEAT RECEPTOR-LIKE PROTEIN KINASE PXC1"/>
    <property type="match status" value="1"/>
</dbReference>
<evidence type="ECO:0000256" key="7">
    <source>
        <dbReference type="SAM" id="Phobius"/>
    </source>
</evidence>
<keyword evidence="2" id="KW-0433">Leucine-rich repeat</keyword>
<evidence type="ECO:0000256" key="6">
    <source>
        <dbReference type="ARBA" id="ARBA00023136"/>
    </source>
</evidence>
<name>A0AAV5LMR7_9ROSI</name>
<evidence type="ECO:0000256" key="4">
    <source>
        <dbReference type="ARBA" id="ARBA00022737"/>
    </source>
</evidence>
<dbReference type="InterPro" id="IPR001611">
    <property type="entry name" value="Leu-rich_rpt"/>
</dbReference>
<evidence type="ECO:0000256" key="3">
    <source>
        <dbReference type="ARBA" id="ARBA00022692"/>
    </source>
</evidence>
<reference evidence="9 10" key="1">
    <citation type="journal article" date="2021" name="Commun. Biol.">
        <title>The genome of Shorea leprosula (Dipterocarpaceae) highlights the ecological relevance of drought in aseasonal tropical rainforests.</title>
        <authorList>
            <person name="Ng K.K.S."/>
            <person name="Kobayashi M.J."/>
            <person name="Fawcett J.A."/>
            <person name="Hatakeyama M."/>
            <person name="Paape T."/>
            <person name="Ng C.H."/>
            <person name="Ang C.C."/>
            <person name="Tnah L.H."/>
            <person name="Lee C.T."/>
            <person name="Nishiyama T."/>
            <person name="Sese J."/>
            <person name="O'Brien M.J."/>
            <person name="Copetti D."/>
            <person name="Mohd Noor M.I."/>
            <person name="Ong R.C."/>
            <person name="Putra M."/>
            <person name="Sireger I.Z."/>
            <person name="Indrioko S."/>
            <person name="Kosugi Y."/>
            <person name="Izuno A."/>
            <person name="Isagi Y."/>
            <person name="Lee S.L."/>
            <person name="Shimizu K.K."/>
        </authorList>
    </citation>
    <scope>NUCLEOTIDE SEQUENCE [LARGE SCALE GENOMIC DNA]</scope>
    <source>
        <strain evidence="9">214</strain>
    </source>
</reference>
<dbReference type="PROSITE" id="PS50011">
    <property type="entry name" value="PROTEIN_KINASE_DOM"/>
    <property type="match status" value="1"/>
</dbReference>
<dbReference type="Pfam" id="PF00069">
    <property type="entry name" value="Pkinase"/>
    <property type="match status" value="1"/>
</dbReference>
<dbReference type="AlphaFoldDB" id="A0AAV5LMR7"/>
<dbReference type="GO" id="GO:0004672">
    <property type="term" value="F:protein kinase activity"/>
    <property type="evidence" value="ECO:0007669"/>
    <property type="project" value="InterPro"/>
</dbReference>
<dbReference type="SUPFAM" id="SSF52058">
    <property type="entry name" value="L domain-like"/>
    <property type="match status" value="1"/>
</dbReference>
<comment type="caution">
    <text evidence="9">The sequence shown here is derived from an EMBL/GenBank/DDBJ whole genome shotgun (WGS) entry which is preliminary data.</text>
</comment>
<evidence type="ECO:0000256" key="5">
    <source>
        <dbReference type="ARBA" id="ARBA00022989"/>
    </source>
</evidence>
<evidence type="ECO:0000313" key="10">
    <source>
        <dbReference type="Proteomes" id="UP001054252"/>
    </source>
</evidence>
<keyword evidence="3 7" id="KW-0812">Transmembrane</keyword>
<feature type="domain" description="Protein kinase" evidence="8">
    <location>
        <begin position="168"/>
        <end position="433"/>
    </location>
</feature>
<dbReference type="EMBL" id="BPVZ01000130">
    <property type="protein sequence ID" value="GKV38695.1"/>
    <property type="molecule type" value="Genomic_DNA"/>
</dbReference>
<evidence type="ECO:0000313" key="9">
    <source>
        <dbReference type="EMBL" id="GKV38695.1"/>
    </source>
</evidence>
<gene>
    <name evidence="9" type="ORF">SLEP1_g46580</name>
</gene>
<feature type="transmembrane region" description="Helical" evidence="7">
    <location>
        <begin position="117"/>
        <end position="138"/>
    </location>
</feature>
<dbReference type="Gene3D" id="3.80.10.10">
    <property type="entry name" value="Ribonuclease Inhibitor"/>
    <property type="match status" value="1"/>
</dbReference>
<organism evidence="9 10">
    <name type="scientific">Rubroshorea leprosula</name>
    <dbReference type="NCBI Taxonomy" id="152421"/>
    <lineage>
        <taxon>Eukaryota</taxon>
        <taxon>Viridiplantae</taxon>
        <taxon>Streptophyta</taxon>
        <taxon>Embryophyta</taxon>
        <taxon>Tracheophyta</taxon>
        <taxon>Spermatophyta</taxon>
        <taxon>Magnoliopsida</taxon>
        <taxon>eudicotyledons</taxon>
        <taxon>Gunneridae</taxon>
        <taxon>Pentapetalae</taxon>
        <taxon>rosids</taxon>
        <taxon>malvids</taxon>
        <taxon>Malvales</taxon>
        <taxon>Dipterocarpaceae</taxon>
        <taxon>Rubroshorea</taxon>
    </lineage>
</organism>
<dbReference type="InterPro" id="IPR011009">
    <property type="entry name" value="Kinase-like_dom_sf"/>
</dbReference>
<dbReference type="SUPFAM" id="SSF56112">
    <property type="entry name" value="Protein kinase-like (PK-like)"/>
    <property type="match status" value="1"/>
</dbReference>
<dbReference type="Pfam" id="PF00560">
    <property type="entry name" value="LRR_1"/>
    <property type="match status" value="1"/>
</dbReference>
<dbReference type="InterPro" id="IPR032675">
    <property type="entry name" value="LRR_dom_sf"/>
</dbReference>